<keyword evidence="17" id="KW-1185">Reference proteome</keyword>
<comment type="catalytic activity">
    <reaction evidence="1 13">
        <text>Hydrolyzes free adenine bases from 7,8-dihydro-8-oxoguanine:adenine mismatched double-stranded DNA, leaving an apurinic site.</text>
        <dbReference type="EC" id="3.2.2.31"/>
    </reaction>
</comment>
<feature type="region of interest" description="Disordered" evidence="14">
    <location>
        <begin position="283"/>
        <end position="303"/>
    </location>
</feature>
<dbReference type="SMART" id="SM00478">
    <property type="entry name" value="ENDO3c"/>
    <property type="match status" value="1"/>
</dbReference>
<evidence type="ECO:0000256" key="8">
    <source>
        <dbReference type="ARBA" id="ARBA00022801"/>
    </source>
</evidence>
<dbReference type="PANTHER" id="PTHR42944">
    <property type="entry name" value="ADENINE DNA GLYCOSYLASE"/>
    <property type="match status" value="1"/>
</dbReference>
<dbReference type="Proteomes" id="UP001303473">
    <property type="component" value="Unassembled WGS sequence"/>
</dbReference>
<dbReference type="GO" id="GO:0000701">
    <property type="term" value="F:purine-specific mismatch base pair DNA N-glycosylase activity"/>
    <property type="evidence" value="ECO:0007669"/>
    <property type="project" value="UniProtKB-EC"/>
</dbReference>
<dbReference type="GO" id="GO:0006285">
    <property type="term" value="P:base-excision repair, AP site formation"/>
    <property type="evidence" value="ECO:0007669"/>
    <property type="project" value="UniProtKB-ARBA"/>
</dbReference>
<dbReference type="EMBL" id="MU853910">
    <property type="protein sequence ID" value="KAK3935725.1"/>
    <property type="molecule type" value="Genomic_DNA"/>
</dbReference>
<evidence type="ECO:0000256" key="6">
    <source>
        <dbReference type="ARBA" id="ARBA00022723"/>
    </source>
</evidence>
<dbReference type="GO" id="GO:0006298">
    <property type="term" value="P:mismatch repair"/>
    <property type="evidence" value="ECO:0007669"/>
    <property type="project" value="TreeGrafter"/>
</dbReference>
<evidence type="ECO:0000256" key="4">
    <source>
        <dbReference type="ARBA" id="ARBA00022023"/>
    </source>
</evidence>
<evidence type="ECO:0000256" key="3">
    <source>
        <dbReference type="ARBA" id="ARBA00012045"/>
    </source>
</evidence>
<keyword evidence="6" id="KW-0479">Metal-binding</keyword>
<evidence type="ECO:0000256" key="13">
    <source>
        <dbReference type="RuleBase" id="RU365096"/>
    </source>
</evidence>
<dbReference type="Pfam" id="PF14815">
    <property type="entry name" value="NUDIX_4"/>
    <property type="match status" value="1"/>
</dbReference>
<dbReference type="AlphaFoldDB" id="A0AAN6MY91"/>
<organism evidence="16 17">
    <name type="scientific">Diplogelasinospora grovesii</name>
    <dbReference type="NCBI Taxonomy" id="303347"/>
    <lineage>
        <taxon>Eukaryota</taxon>
        <taxon>Fungi</taxon>
        <taxon>Dikarya</taxon>
        <taxon>Ascomycota</taxon>
        <taxon>Pezizomycotina</taxon>
        <taxon>Sordariomycetes</taxon>
        <taxon>Sordariomycetidae</taxon>
        <taxon>Sordariales</taxon>
        <taxon>Diplogelasinosporaceae</taxon>
        <taxon>Diplogelasinospora</taxon>
    </lineage>
</organism>
<keyword evidence="10" id="KW-0411">Iron-sulfur</keyword>
<dbReference type="Gene3D" id="1.10.1670.10">
    <property type="entry name" value="Helix-hairpin-Helix base-excision DNA repair enzymes (C-terminal)"/>
    <property type="match status" value="1"/>
</dbReference>
<dbReference type="InterPro" id="IPR000445">
    <property type="entry name" value="HhH_motif"/>
</dbReference>
<dbReference type="GO" id="GO:0046872">
    <property type="term" value="F:metal ion binding"/>
    <property type="evidence" value="ECO:0007669"/>
    <property type="project" value="UniProtKB-UniRule"/>
</dbReference>
<evidence type="ECO:0000256" key="9">
    <source>
        <dbReference type="ARBA" id="ARBA00023004"/>
    </source>
</evidence>
<dbReference type="InterPro" id="IPR029119">
    <property type="entry name" value="MutY_C"/>
</dbReference>
<dbReference type="Pfam" id="PF00730">
    <property type="entry name" value="HhH-GPD"/>
    <property type="match status" value="1"/>
</dbReference>
<evidence type="ECO:0000313" key="16">
    <source>
        <dbReference type="EMBL" id="KAK3935725.1"/>
    </source>
</evidence>
<evidence type="ECO:0000256" key="2">
    <source>
        <dbReference type="ARBA" id="ARBA00008343"/>
    </source>
</evidence>
<comment type="similarity">
    <text evidence="2 13">Belongs to the Nth/MutY family.</text>
</comment>
<comment type="caution">
    <text evidence="16">The sequence shown here is derived from an EMBL/GenBank/DDBJ whole genome shotgun (WGS) entry which is preliminary data.</text>
</comment>
<evidence type="ECO:0000313" key="17">
    <source>
        <dbReference type="Proteomes" id="UP001303473"/>
    </source>
</evidence>
<dbReference type="FunFam" id="1.10.340.30:FF:000002">
    <property type="entry name" value="Adenine DNA glycosylase"/>
    <property type="match status" value="1"/>
</dbReference>
<dbReference type="InterPro" id="IPR023170">
    <property type="entry name" value="HhH_base_excis_C"/>
</dbReference>
<protein>
    <recommendedName>
        <fullName evidence="4 13">Adenine DNA glycosylase</fullName>
        <ecNumber evidence="3 13">3.2.2.31</ecNumber>
    </recommendedName>
</protein>
<feature type="region of interest" description="Disordered" evidence="14">
    <location>
        <begin position="1"/>
        <end position="20"/>
    </location>
</feature>
<dbReference type="InterPro" id="IPR011257">
    <property type="entry name" value="DNA_glycosylase"/>
</dbReference>
<keyword evidence="5" id="KW-0004">4Fe-4S</keyword>
<proteinExistence type="inferred from homology"/>
<dbReference type="CDD" id="cd00056">
    <property type="entry name" value="ENDO3c"/>
    <property type="match status" value="1"/>
</dbReference>
<dbReference type="SUPFAM" id="SSF55811">
    <property type="entry name" value="Nudix"/>
    <property type="match status" value="1"/>
</dbReference>
<keyword evidence="7 13" id="KW-0227">DNA damage</keyword>
<dbReference type="PANTHER" id="PTHR42944:SF1">
    <property type="entry name" value="ADENINE DNA GLYCOSYLASE"/>
    <property type="match status" value="1"/>
</dbReference>
<keyword evidence="9 13" id="KW-0408">Iron</keyword>
<evidence type="ECO:0000256" key="7">
    <source>
        <dbReference type="ARBA" id="ARBA00022763"/>
    </source>
</evidence>
<evidence type="ECO:0000256" key="1">
    <source>
        <dbReference type="ARBA" id="ARBA00000843"/>
    </source>
</evidence>
<dbReference type="InterPro" id="IPR015797">
    <property type="entry name" value="NUDIX_hydrolase-like_dom_sf"/>
</dbReference>
<dbReference type="Pfam" id="PF00633">
    <property type="entry name" value="HHH"/>
    <property type="match status" value="1"/>
</dbReference>
<evidence type="ECO:0000256" key="10">
    <source>
        <dbReference type="ARBA" id="ARBA00023014"/>
    </source>
</evidence>
<dbReference type="GO" id="GO:0051539">
    <property type="term" value="F:4 iron, 4 sulfur cluster binding"/>
    <property type="evidence" value="ECO:0007669"/>
    <property type="project" value="UniProtKB-UniRule"/>
</dbReference>
<sequence length="505" mass="56214">MPWRKAWVDPSSYPSDGNLSEEEEEQLRSVLRKRAYEVWISEIMLQQTRVAVVIGYWERWMERWPTVDALAAAAEDDVRSAWQGLGYYSRATRIHEAAKLVCNDPVLRGLLPATAEELEKKVPGVGRYTAGAISAIVFGRAAAMVDGNVLRVLSRQLGILGDVKTDKKVIDTLWAAADALVKAVAWGNDERREEGEPPLSDRPGRWGQALMELGSTVCTPKPNCSACPVTDTCRAYAEGHALATEAGLVGSSKKQLPAAPDIEELCGLCEYFEDVVELDDEEDGTVTLADNPPAKPKPVKDTKQSKLSSFFFTPTTRSSKGGDEEVTPATKPSLEAMEVIASHARKFPVRKPKKKVREEETVVCAIRRESLLEPLEYEYIIHRRPEKGLLAGMWELPSHVLPESNDSTPKSRKSAAISYASGLVRGNDLKYVGKLGSVPWLFSHLKLTMHVYLFEIVGYQQGNWDGKDARWADTEKINLENMGTGMKKCWELVRRSRDSDYNSES</sequence>
<dbReference type="InterPro" id="IPR003651">
    <property type="entry name" value="Endonuclease3_FeS-loop_motif"/>
</dbReference>
<name>A0AAN6MY91_9PEZI</name>
<dbReference type="Gene3D" id="3.90.79.10">
    <property type="entry name" value="Nucleoside Triphosphate Pyrophosphohydrolase"/>
    <property type="match status" value="1"/>
</dbReference>
<evidence type="ECO:0000256" key="11">
    <source>
        <dbReference type="ARBA" id="ARBA00023204"/>
    </source>
</evidence>
<dbReference type="SMART" id="SM00525">
    <property type="entry name" value="FES"/>
    <property type="match status" value="1"/>
</dbReference>
<dbReference type="CDD" id="cd03431">
    <property type="entry name" value="NUDIX_DNA_Glycosylase_C-MutY"/>
    <property type="match status" value="1"/>
</dbReference>
<dbReference type="GO" id="GO:0035485">
    <property type="term" value="F:adenine/guanine mispair binding"/>
    <property type="evidence" value="ECO:0007669"/>
    <property type="project" value="TreeGrafter"/>
</dbReference>
<dbReference type="GO" id="GO:0005634">
    <property type="term" value="C:nucleus"/>
    <property type="evidence" value="ECO:0007669"/>
    <property type="project" value="TreeGrafter"/>
</dbReference>
<evidence type="ECO:0000256" key="12">
    <source>
        <dbReference type="ARBA" id="ARBA00023295"/>
    </source>
</evidence>
<comment type="cofactor">
    <cofactor evidence="13">
        <name>[4Fe-4S] cluster</name>
        <dbReference type="ChEBI" id="CHEBI:49883"/>
    </cofactor>
    <text evidence="13">Binds 1 [4Fe-4S] cluster.</text>
</comment>
<dbReference type="InterPro" id="IPR044298">
    <property type="entry name" value="MIG/MutY"/>
</dbReference>
<evidence type="ECO:0000256" key="5">
    <source>
        <dbReference type="ARBA" id="ARBA00022485"/>
    </source>
</evidence>
<keyword evidence="11" id="KW-0234">DNA repair</keyword>
<dbReference type="InterPro" id="IPR003265">
    <property type="entry name" value="HhH-GPD_domain"/>
</dbReference>
<keyword evidence="12 13" id="KW-0326">Glycosidase</keyword>
<accession>A0AAN6MY91</accession>
<dbReference type="GO" id="GO:0032357">
    <property type="term" value="F:oxidized purine DNA binding"/>
    <property type="evidence" value="ECO:0007669"/>
    <property type="project" value="TreeGrafter"/>
</dbReference>
<keyword evidence="8" id="KW-0378">Hydrolase</keyword>
<gene>
    <name evidence="16" type="ORF">QBC46DRAFT_396846</name>
</gene>
<dbReference type="Gene3D" id="1.10.340.30">
    <property type="entry name" value="Hypothetical protein, domain 2"/>
    <property type="match status" value="1"/>
</dbReference>
<dbReference type="SUPFAM" id="SSF48150">
    <property type="entry name" value="DNA-glycosylase"/>
    <property type="match status" value="1"/>
</dbReference>
<reference evidence="17" key="1">
    <citation type="journal article" date="2023" name="Mol. Phylogenet. Evol.">
        <title>Genome-scale phylogeny and comparative genomics of the fungal order Sordariales.</title>
        <authorList>
            <person name="Hensen N."/>
            <person name="Bonometti L."/>
            <person name="Westerberg I."/>
            <person name="Brannstrom I.O."/>
            <person name="Guillou S."/>
            <person name="Cros-Aarteil S."/>
            <person name="Calhoun S."/>
            <person name="Haridas S."/>
            <person name="Kuo A."/>
            <person name="Mondo S."/>
            <person name="Pangilinan J."/>
            <person name="Riley R."/>
            <person name="LaButti K."/>
            <person name="Andreopoulos B."/>
            <person name="Lipzen A."/>
            <person name="Chen C."/>
            <person name="Yan M."/>
            <person name="Daum C."/>
            <person name="Ng V."/>
            <person name="Clum A."/>
            <person name="Steindorff A."/>
            <person name="Ohm R.A."/>
            <person name="Martin F."/>
            <person name="Silar P."/>
            <person name="Natvig D.O."/>
            <person name="Lalanne C."/>
            <person name="Gautier V."/>
            <person name="Ament-Velasquez S.L."/>
            <person name="Kruys A."/>
            <person name="Hutchinson M.I."/>
            <person name="Powell A.J."/>
            <person name="Barry K."/>
            <person name="Miller A.N."/>
            <person name="Grigoriev I.V."/>
            <person name="Debuchy R."/>
            <person name="Gladieux P."/>
            <person name="Hiltunen Thoren M."/>
            <person name="Johannesson H."/>
        </authorList>
    </citation>
    <scope>NUCLEOTIDE SEQUENCE [LARGE SCALE GENOMIC DNA]</scope>
    <source>
        <strain evidence="17">CBS 340.73</strain>
    </source>
</reference>
<dbReference type="GO" id="GO:0034039">
    <property type="term" value="F:8-oxo-7,8-dihydroguanine DNA N-glycosylase activity"/>
    <property type="evidence" value="ECO:0007669"/>
    <property type="project" value="TreeGrafter"/>
</dbReference>
<evidence type="ECO:0000256" key="14">
    <source>
        <dbReference type="SAM" id="MobiDB-lite"/>
    </source>
</evidence>
<comment type="function">
    <text evidence="13">Adenine glycosylase active on G-A mispairs.</text>
</comment>
<dbReference type="EC" id="3.2.2.31" evidence="3 13"/>
<evidence type="ECO:0000259" key="15">
    <source>
        <dbReference type="SMART" id="SM00478"/>
    </source>
</evidence>
<feature type="domain" description="HhH-GPD" evidence="15">
    <location>
        <begin position="44"/>
        <end position="216"/>
    </location>
</feature>